<reference evidence="1 2" key="1">
    <citation type="submission" date="2009-02" db="EMBL/GenBank/DDBJ databases">
        <title>Genome sequence of Bacillus cereus 03BB102.</title>
        <authorList>
            <person name="Dodson R.J."/>
            <person name="Jackson P."/>
            <person name="Munk A.C."/>
            <person name="Brettin T."/>
            <person name="Bruce D."/>
            <person name="Detter C."/>
            <person name="Tapia R."/>
            <person name="Han C."/>
            <person name="Sutton G."/>
            <person name="Sims D."/>
        </authorList>
    </citation>
    <scope>NUCLEOTIDE SEQUENCE [LARGE SCALE GENOMIC DNA]</scope>
    <source>
        <strain evidence="1 2">03BB102</strain>
        <plasmid evidence="2">Plasmid p03BB102_179</plasmid>
    </source>
</reference>
<geneLocation type="plasmid" evidence="1 2">
    <name>p03BB102_179</name>
</geneLocation>
<protein>
    <submittedName>
        <fullName evidence="1">Uncharacterized protein</fullName>
    </submittedName>
</protein>
<dbReference type="AlphaFoldDB" id="A0A125Y9Y5"/>
<proteinExistence type="predicted"/>
<organism evidence="1 2">
    <name type="scientific">Bacillus cereus (strain 03BB102)</name>
    <dbReference type="NCBI Taxonomy" id="572264"/>
    <lineage>
        <taxon>Bacteria</taxon>
        <taxon>Bacillati</taxon>
        <taxon>Bacillota</taxon>
        <taxon>Bacilli</taxon>
        <taxon>Bacillales</taxon>
        <taxon>Bacillaceae</taxon>
        <taxon>Bacillus</taxon>
        <taxon>Bacillus cereus group</taxon>
    </lineage>
</organism>
<dbReference type="Proteomes" id="UP000002210">
    <property type="component" value="Plasmid p03BB102_179"/>
</dbReference>
<gene>
    <name evidence="1" type="ordered locus">BCA_A0126</name>
</gene>
<dbReference type="EMBL" id="CP001406">
    <property type="protein sequence ID" value="ACO25725.1"/>
    <property type="molecule type" value="Genomic_DNA"/>
</dbReference>
<evidence type="ECO:0000313" key="2">
    <source>
        <dbReference type="Proteomes" id="UP000002210"/>
    </source>
</evidence>
<evidence type="ECO:0000313" key="1">
    <source>
        <dbReference type="EMBL" id="ACO25725.1"/>
    </source>
</evidence>
<dbReference type="KEGG" id="bcx:BCA_A0126"/>
<name>A0A125Y9Y5_BACC3</name>
<sequence length="38" mass="4457">MEERSIKVTYSTASDVFYFFYEKISSLIVKFEGAMLLI</sequence>
<accession>A0A125Y9Y5</accession>
<keyword evidence="1" id="KW-0614">Plasmid</keyword>